<keyword evidence="5 9" id="KW-0064">Aspartyl protease</keyword>
<dbReference type="EMBL" id="JADIMY010000048">
    <property type="protein sequence ID" value="MBO8427365.1"/>
    <property type="molecule type" value="Genomic_DNA"/>
</dbReference>
<protein>
    <recommendedName>
        <fullName evidence="9">Lipoprotein signal peptidase</fullName>
        <ecNumber evidence="9">3.4.23.36</ecNumber>
    </recommendedName>
    <alternativeName>
        <fullName evidence="9">Prolipoprotein signal peptidase</fullName>
    </alternativeName>
    <alternativeName>
        <fullName evidence="9">Signal peptidase II</fullName>
        <shortName evidence="9">SPase II</shortName>
    </alternativeName>
</protein>
<evidence type="ECO:0000256" key="4">
    <source>
        <dbReference type="ARBA" id="ARBA00022692"/>
    </source>
</evidence>
<name>A0A9D9DII7_9BACL</name>
<sequence length="227" mass="26045">MSKGDEKIKIETLEEVKENIEEKEKNSSKGSAILEKFITYSKWFFFSFIWLAILLLIFDQVTKVCAMNYLEFGVPVIIIPHLLNFTYTLNTGAAWGMGGDEMWSRILLCIISWVVLIVLIYVIVRYYKKLNLFLRASIMTILAGDVGNLIDRTFFFNRGVVDFLDITPLIPNFGIFNIADSCLVVGIIMLVVWYVVDYIKELVKESKANKKALTESHNKEDNSDKSN</sequence>
<dbReference type="GO" id="GO:0006508">
    <property type="term" value="P:proteolysis"/>
    <property type="evidence" value="ECO:0007669"/>
    <property type="project" value="UniProtKB-KW"/>
</dbReference>
<evidence type="ECO:0000256" key="10">
    <source>
        <dbReference type="RuleBase" id="RU004181"/>
    </source>
</evidence>
<feature type="transmembrane region" description="Helical" evidence="9">
    <location>
        <begin position="136"/>
        <end position="155"/>
    </location>
</feature>
<keyword evidence="6 9" id="KW-0378">Hydrolase</keyword>
<keyword evidence="8 9" id="KW-0472">Membrane</keyword>
<evidence type="ECO:0000256" key="9">
    <source>
        <dbReference type="HAMAP-Rule" id="MF_00161"/>
    </source>
</evidence>
<comment type="catalytic activity">
    <reaction evidence="9">
        <text>Release of signal peptides from bacterial membrane prolipoproteins. Hydrolyzes -Xaa-Yaa-Zaa-|-(S,diacylglyceryl)Cys-, in which Xaa is hydrophobic (preferably Leu), and Yaa (Ala or Ser) and Zaa (Gly or Ala) have small, neutral side chains.</text>
        <dbReference type="EC" id="3.4.23.36"/>
    </reaction>
</comment>
<evidence type="ECO:0000256" key="5">
    <source>
        <dbReference type="ARBA" id="ARBA00022750"/>
    </source>
</evidence>
<dbReference type="Proteomes" id="UP000823613">
    <property type="component" value="Unassembled WGS sequence"/>
</dbReference>
<feature type="transmembrane region" description="Helical" evidence="9">
    <location>
        <begin position="102"/>
        <end position="124"/>
    </location>
</feature>
<reference evidence="11" key="2">
    <citation type="journal article" date="2021" name="PeerJ">
        <title>Extensive microbial diversity within the chicken gut microbiome revealed by metagenomics and culture.</title>
        <authorList>
            <person name="Gilroy R."/>
            <person name="Ravi A."/>
            <person name="Getino M."/>
            <person name="Pursley I."/>
            <person name="Horton D.L."/>
            <person name="Alikhan N.F."/>
            <person name="Baker D."/>
            <person name="Gharbi K."/>
            <person name="Hall N."/>
            <person name="Watson M."/>
            <person name="Adriaenssens E.M."/>
            <person name="Foster-Nyarko E."/>
            <person name="Jarju S."/>
            <person name="Secka A."/>
            <person name="Antonio M."/>
            <person name="Oren A."/>
            <person name="Chaudhuri R.R."/>
            <person name="La Ragione R."/>
            <person name="Hildebrand F."/>
            <person name="Pallen M.J."/>
        </authorList>
    </citation>
    <scope>NUCLEOTIDE SEQUENCE</scope>
    <source>
        <strain evidence="11">11159</strain>
    </source>
</reference>
<evidence type="ECO:0000313" key="12">
    <source>
        <dbReference type="Proteomes" id="UP000823613"/>
    </source>
</evidence>
<feature type="transmembrane region" description="Helical" evidence="9">
    <location>
        <begin position="37"/>
        <end position="57"/>
    </location>
</feature>
<comment type="function">
    <text evidence="9">This protein specifically catalyzes the removal of signal peptides from prolipoproteins.</text>
</comment>
<dbReference type="EC" id="3.4.23.36" evidence="9"/>
<keyword evidence="4 9" id="KW-0812">Transmembrane</keyword>
<accession>A0A9D9DII7</accession>
<reference evidence="11" key="1">
    <citation type="submission" date="2020-10" db="EMBL/GenBank/DDBJ databases">
        <authorList>
            <person name="Gilroy R."/>
        </authorList>
    </citation>
    <scope>NUCLEOTIDE SEQUENCE</scope>
    <source>
        <strain evidence="11">11159</strain>
    </source>
</reference>
<comment type="subcellular location">
    <subcellularLocation>
        <location evidence="9">Cell membrane</location>
        <topology evidence="9">Multi-pass membrane protein</topology>
    </subcellularLocation>
</comment>
<keyword evidence="2 9" id="KW-1003">Cell membrane</keyword>
<evidence type="ECO:0000256" key="6">
    <source>
        <dbReference type="ARBA" id="ARBA00022801"/>
    </source>
</evidence>
<dbReference type="PRINTS" id="PR00781">
    <property type="entry name" value="LIPOSIGPTASE"/>
</dbReference>
<comment type="caution">
    <text evidence="11">The sequence shown here is derived from an EMBL/GenBank/DDBJ whole genome shotgun (WGS) entry which is preliminary data.</text>
</comment>
<evidence type="ECO:0000256" key="1">
    <source>
        <dbReference type="ARBA" id="ARBA00006139"/>
    </source>
</evidence>
<feature type="transmembrane region" description="Helical" evidence="9">
    <location>
        <begin position="175"/>
        <end position="196"/>
    </location>
</feature>
<feature type="active site" evidence="9">
    <location>
        <position position="180"/>
    </location>
</feature>
<dbReference type="InterPro" id="IPR001872">
    <property type="entry name" value="Peptidase_A8"/>
</dbReference>
<dbReference type="Pfam" id="PF01252">
    <property type="entry name" value="Peptidase_A8"/>
    <property type="match status" value="1"/>
</dbReference>
<feature type="active site" evidence="9">
    <location>
        <position position="162"/>
    </location>
</feature>
<proteinExistence type="inferred from homology"/>
<feature type="transmembrane region" description="Helical" evidence="9">
    <location>
        <begin position="69"/>
        <end position="90"/>
    </location>
</feature>
<dbReference type="GO" id="GO:0005886">
    <property type="term" value="C:plasma membrane"/>
    <property type="evidence" value="ECO:0007669"/>
    <property type="project" value="UniProtKB-SubCell"/>
</dbReference>
<dbReference type="PANTHER" id="PTHR33695:SF1">
    <property type="entry name" value="LIPOPROTEIN SIGNAL PEPTIDASE"/>
    <property type="match status" value="1"/>
</dbReference>
<comment type="pathway">
    <text evidence="9">Protein modification; lipoprotein biosynthesis (signal peptide cleavage).</text>
</comment>
<dbReference type="HAMAP" id="MF_00161">
    <property type="entry name" value="LspA"/>
    <property type="match status" value="1"/>
</dbReference>
<evidence type="ECO:0000256" key="8">
    <source>
        <dbReference type="ARBA" id="ARBA00023136"/>
    </source>
</evidence>
<dbReference type="AlphaFoldDB" id="A0A9D9DII7"/>
<dbReference type="NCBIfam" id="TIGR00077">
    <property type="entry name" value="lspA"/>
    <property type="match status" value="1"/>
</dbReference>
<evidence type="ECO:0000256" key="2">
    <source>
        <dbReference type="ARBA" id="ARBA00022475"/>
    </source>
</evidence>
<dbReference type="PANTHER" id="PTHR33695">
    <property type="entry name" value="LIPOPROTEIN SIGNAL PEPTIDASE"/>
    <property type="match status" value="1"/>
</dbReference>
<gene>
    <name evidence="9 11" type="primary">lspA</name>
    <name evidence="11" type="ORF">IAC58_02245</name>
</gene>
<evidence type="ECO:0000313" key="11">
    <source>
        <dbReference type="EMBL" id="MBO8427365.1"/>
    </source>
</evidence>
<keyword evidence="3 9" id="KW-0645">Protease</keyword>
<evidence type="ECO:0000256" key="7">
    <source>
        <dbReference type="ARBA" id="ARBA00022989"/>
    </source>
</evidence>
<dbReference type="GO" id="GO:0004190">
    <property type="term" value="F:aspartic-type endopeptidase activity"/>
    <property type="evidence" value="ECO:0007669"/>
    <property type="project" value="UniProtKB-UniRule"/>
</dbReference>
<organism evidence="11 12">
    <name type="scientific">Candidatus Onthovivens merdipullorum</name>
    <dbReference type="NCBI Taxonomy" id="2840889"/>
    <lineage>
        <taxon>Bacteria</taxon>
        <taxon>Bacillati</taxon>
        <taxon>Bacillota</taxon>
        <taxon>Bacilli</taxon>
        <taxon>Bacillales</taxon>
        <taxon>Candidatus Onthovivens</taxon>
    </lineage>
</organism>
<comment type="similarity">
    <text evidence="1 9 10">Belongs to the peptidase A8 family.</text>
</comment>
<keyword evidence="7 9" id="KW-1133">Transmembrane helix</keyword>
<evidence type="ECO:0000256" key="3">
    <source>
        <dbReference type="ARBA" id="ARBA00022670"/>
    </source>
</evidence>